<evidence type="ECO:0000256" key="2">
    <source>
        <dbReference type="SAM" id="Phobius"/>
    </source>
</evidence>
<sequence>MKKATILVAMTVICLSICLSAYCDDTNKLDKSHSNALTKRFGDDNIVVSVVKSLMEYASTGFRSGFEASVRSLFNKPVTTAVYALSMLVGVVAMLAFYESPISPMPVPPLPDPPVGRFPPEHPVWPPPQQQQGNNRQGHGGPMQPMYPAIPQAPQQYNQRRSGPAPYFVQPQMNYPIDNHRSDKTSTNGAQTNNNRAKTHVPTIIANETSYNNYISKLTSVINDLNNNQNSAVLDQLKQIYGTGSETLNNKVIDYNNKRMAMESIKYNSTTVS</sequence>
<proteinExistence type="predicted"/>
<protein>
    <submittedName>
        <fullName evidence="4">Uncharacterized protein</fullName>
    </submittedName>
</protein>
<name>A0A9Q0MAL6_BLOTA</name>
<gene>
    <name evidence="4" type="ORF">RDWZM_000875</name>
</gene>
<feature type="signal peptide" evidence="3">
    <location>
        <begin position="1"/>
        <end position="20"/>
    </location>
</feature>
<feature type="chain" id="PRO_5040487767" evidence="3">
    <location>
        <begin position="21"/>
        <end position="273"/>
    </location>
</feature>
<reference evidence="4" key="1">
    <citation type="submission" date="2022-12" db="EMBL/GenBank/DDBJ databases">
        <title>Genome assemblies of Blomia tropicalis.</title>
        <authorList>
            <person name="Cui Y."/>
        </authorList>
    </citation>
    <scope>NUCLEOTIDE SEQUENCE</scope>
    <source>
        <tissue evidence="4">Adult mites</tissue>
    </source>
</reference>
<comment type="caution">
    <text evidence="4">The sequence shown here is derived from an EMBL/GenBank/DDBJ whole genome shotgun (WGS) entry which is preliminary data.</text>
</comment>
<evidence type="ECO:0000256" key="1">
    <source>
        <dbReference type="SAM" id="MobiDB-lite"/>
    </source>
</evidence>
<dbReference type="Proteomes" id="UP001142055">
    <property type="component" value="Chromosome 1"/>
</dbReference>
<accession>A0A9Q0MAL6</accession>
<keyword evidence="2" id="KW-0812">Transmembrane</keyword>
<feature type="region of interest" description="Disordered" evidence="1">
    <location>
        <begin position="112"/>
        <end position="150"/>
    </location>
</feature>
<keyword evidence="5" id="KW-1185">Reference proteome</keyword>
<evidence type="ECO:0000256" key="3">
    <source>
        <dbReference type="SAM" id="SignalP"/>
    </source>
</evidence>
<evidence type="ECO:0000313" key="4">
    <source>
        <dbReference type="EMBL" id="KAJ6222330.1"/>
    </source>
</evidence>
<dbReference type="AlphaFoldDB" id="A0A9Q0MAL6"/>
<feature type="transmembrane region" description="Helical" evidence="2">
    <location>
        <begin position="80"/>
        <end position="98"/>
    </location>
</feature>
<dbReference type="EMBL" id="JAPWDV010000001">
    <property type="protein sequence ID" value="KAJ6222330.1"/>
    <property type="molecule type" value="Genomic_DNA"/>
</dbReference>
<feature type="compositionally biased region" description="Pro residues" evidence="1">
    <location>
        <begin position="112"/>
        <end position="129"/>
    </location>
</feature>
<organism evidence="4 5">
    <name type="scientific">Blomia tropicalis</name>
    <name type="common">Mite</name>
    <dbReference type="NCBI Taxonomy" id="40697"/>
    <lineage>
        <taxon>Eukaryota</taxon>
        <taxon>Metazoa</taxon>
        <taxon>Ecdysozoa</taxon>
        <taxon>Arthropoda</taxon>
        <taxon>Chelicerata</taxon>
        <taxon>Arachnida</taxon>
        <taxon>Acari</taxon>
        <taxon>Acariformes</taxon>
        <taxon>Sarcoptiformes</taxon>
        <taxon>Astigmata</taxon>
        <taxon>Glycyphagoidea</taxon>
        <taxon>Echimyopodidae</taxon>
        <taxon>Blomia</taxon>
    </lineage>
</organism>
<keyword evidence="2" id="KW-0472">Membrane</keyword>
<keyword evidence="3" id="KW-0732">Signal</keyword>
<keyword evidence="2" id="KW-1133">Transmembrane helix</keyword>
<evidence type="ECO:0000313" key="5">
    <source>
        <dbReference type="Proteomes" id="UP001142055"/>
    </source>
</evidence>